<feature type="signal peptide" evidence="2">
    <location>
        <begin position="1"/>
        <end position="21"/>
    </location>
</feature>
<feature type="transmembrane region" description="Helical" evidence="1">
    <location>
        <begin position="107"/>
        <end position="124"/>
    </location>
</feature>
<dbReference type="InterPro" id="IPR018827">
    <property type="entry name" value="YTP1_C"/>
</dbReference>
<reference evidence="6" key="1">
    <citation type="journal article" date="2017" name="Nat. Ecol. Evol.">
        <title>Genome expansion and lineage-specific genetic innovations in the forest pathogenic fungi Armillaria.</title>
        <authorList>
            <person name="Sipos G."/>
            <person name="Prasanna A.N."/>
            <person name="Walter M.C."/>
            <person name="O'Connor E."/>
            <person name="Balint B."/>
            <person name="Krizsan K."/>
            <person name="Kiss B."/>
            <person name="Hess J."/>
            <person name="Varga T."/>
            <person name="Slot J."/>
            <person name="Riley R."/>
            <person name="Boka B."/>
            <person name="Rigling D."/>
            <person name="Barry K."/>
            <person name="Lee J."/>
            <person name="Mihaltcheva S."/>
            <person name="LaButti K."/>
            <person name="Lipzen A."/>
            <person name="Waldron R."/>
            <person name="Moloney N.M."/>
            <person name="Sperisen C."/>
            <person name="Kredics L."/>
            <person name="Vagvoelgyi C."/>
            <person name="Patrignani A."/>
            <person name="Fitzpatrick D."/>
            <person name="Nagy I."/>
            <person name="Doyle S."/>
            <person name="Anderson J.B."/>
            <person name="Grigoriev I.V."/>
            <person name="Gueldener U."/>
            <person name="Muensterkoetter M."/>
            <person name="Nagy L.G."/>
        </authorList>
    </citation>
    <scope>NUCLEOTIDE SEQUENCE [LARGE SCALE GENOMIC DNA]</scope>
    <source>
        <strain evidence="6">C18/9</strain>
    </source>
</reference>
<feature type="chain" id="PRO_5012018238" evidence="2">
    <location>
        <begin position="22"/>
        <end position="483"/>
    </location>
</feature>
<feature type="transmembrane region" description="Helical" evidence="1">
    <location>
        <begin position="238"/>
        <end position="258"/>
    </location>
</feature>
<dbReference type="Pfam" id="PF10355">
    <property type="entry name" value="Ytp1"/>
    <property type="match status" value="1"/>
</dbReference>
<evidence type="ECO:0000313" key="6">
    <source>
        <dbReference type="Proteomes" id="UP000219338"/>
    </source>
</evidence>
<keyword evidence="1" id="KW-0812">Transmembrane</keyword>
<feature type="transmembrane region" description="Helical" evidence="1">
    <location>
        <begin position="69"/>
        <end position="87"/>
    </location>
</feature>
<feature type="transmembrane region" description="Helical" evidence="1">
    <location>
        <begin position="209"/>
        <end position="226"/>
    </location>
</feature>
<dbReference type="Proteomes" id="UP000219338">
    <property type="component" value="Unassembled WGS sequence"/>
</dbReference>
<dbReference type="Gene3D" id="1.20.120.1770">
    <property type="match status" value="1"/>
</dbReference>
<dbReference type="EMBL" id="FUEG01000021">
    <property type="protein sequence ID" value="SJL13765.1"/>
    <property type="molecule type" value="Genomic_DNA"/>
</dbReference>
<proteinExistence type="predicted"/>
<dbReference type="PANTHER" id="PTHR31685:SF2">
    <property type="entry name" value="PROTEIN YTP1"/>
    <property type="match status" value="1"/>
</dbReference>
<feature type="transmembrane region" description="Helical" evidence="1">
    <location>
        <begin position="176"/>
        <end position="197"/>
    </location>
</feature>
<dbReference type="PROSITE" id="PS51257">
    <property type="entry name" value="PROKAR_LIPOPROTEIN"/>
    <property type="match status" value="1"/>
</dbReference>
<feature type="transmembrane region" description="Helical" evidence="1">
    <location>
        <begin position="39"/>
        <end position="62"/>
    </location>
</feature>
<evidence type="ECO:0000256" key="2">
    <source>
        <dbReference type="SAM" id="SignalP"/>
    </source>
</evidence>
<keyword evidence="1" id="KW-0472">Membrane</keyword>
<protein>
    <submittedName>
        <fullName evidence="5">Related to YTP1</fullName>
    </submittedName>
</protein>
<feature type="transmembrane region" description="Helical" evidence="1">
    <location>
        <begin position="145"/>
        <end position="164"/>
    </location>
</feature>
<dbReference type="AlphaFoldDB" id="A0A284RYD2"/>
<dbReference type="PANTHER" id="PTHR31685">
    <property type="entry name" value="INTEGRAL MEMBRANE PROTEIN (AFU_ORTHOLOGUE AFUA_6G12730)-RELATED"/>
    <property type="match status" value="1"/>
</dbReference>
<organism evidence="5 6">
    <name type="scientific">Armillaria ostoyae</name>
    <name type="common">Armillaria root rot fungus</name>
    <dbReference type="NCBI Taxonomy" id="47428"/>
    <lineage>
        <taxon>Eukaryota</taxon>
        <taxon>Fungi</taxon>
        <taxon>Dikarya</taxon>
        <taxon>Basidiomycota</taxon>
        <taxon>Agaricomycotina</taxon>
        <taxon>Agaricomycetes</taxon>
        <taxon>Agaricomycetidae</taxon>
        <taxon>Agaricales</taxon>
        <taxon>Marasmiineae</taxon>
        <taxon>Physalacriaceae</taxon>
        <taxon>Armillaria</taxon>
    </lineage>
</organism>
<feature type="domain" description="DUF2427" evidence="3">
    <location>
        <begin position="25"/>
        <end position="125"/>
    </location>
</feature>
<sequence>MARNFLLLSVVFSLASCLVYAHSHHDNLTDEQKNAPVDAILWIHMTLQALVWGLLFPAGMVLGITRSRWHVPLQSTGFALTLAGYFLGHKHKGRMFLNSVHGSYANILFIPIFAQLALGIYLKLHIHEKSIRPYMVRLHGVIGKAYPIFGWVQMVFGIATFRGYCRGGHLGQCLAHYIMGGGFIAYGIIMAILLLVGEAWVRRSGRSPEWWDSWVIMLWGIVNTFTEHHGGGWSVKDMQHTILGVLWWCGGALGIFLARNNQRNVVPGVIIILTGWGMSEHAQALMISTKVHAMFGYTLMLAGFTRIIEICFFSSPTNPEAPVEDDNNSEHTLAAQSPRFSSGIDSPSESSRTSAAKVFRHLPPFLLVSAGLLFMSATDEEVQFVHDNEMDHVTYVLIMFRQVSISWLGLFPVLTVIYSLSFLLYTLIVWMVHLYTISGRNAPDAKINSSDSIEMASGIRTKWYSRVPNAEESNHILGDDEDD</sequence>
<dbReference type="OMA" id="MFMGATE"/>
<gene>
    <name evidence="5" type="ORF">ARMOST_17213</name>
</gene>
<keyword evidence="2" id="KW-0732">Signal</keyword>
<dbReference type="CDD" id="cd08760">
    <property type="entry name" value="Cyt_b561_FRRS1_like"/>
    <property type="match status" value="1"/>
</dbReference>
<dbReference type="InterPro" id="IPR018825">
    <property type="entry name" value="DUF2427"/>
</dbReference>
<keyword evidence="6" id="KW-1185">Reference proteome</keyword>
<dbReference type="Pfam" id="PF10348">
    <property type="entry name" value="DUF2427"/>
    <property type="match status" value="1"/>
</dbReference>
<evidence type="ECO:0000313" key="5">
    <source>
        <dbReference type="EMBL" id="SJL13765.1"/>
    </source>
</evidence>
<keyword evidence="1" id="KW-1133">Transmembrane helix</keyword>
<accession>A0A284RYD2</accession>
<name>A0A284RYD2_ARMOS</name>
<feature type="transmembrane region" description="Helical" evidence="1">
    <location>
        <begin position="405"/>
        <end position="432"/>
    </location>
</feature>
<dbReference type="OrthoDB" id="4137487at2759"/>
<evidence type="ECO:0000256" key="1">
    <source>
        <dbReference type="SAM" id="Phobius"/>
    </source>
</evidence>
<dbReference type="STRING" id="47428.A0A284RYD2"/>
<feature type="domain" description="Protein YTP1-like C-terminal" evidence="4">
    <location>
        <begin position="150"/>
        <end position="405"/>
    </location>
</feature>
<evidence type="ECO:0000259" key="4">
    <source>
        <dbReference type="Pfam" id="PF10355"/>
    </source>
</evidence>
<evidence type="ECO:0000259" key="3">
    <source>
        <dbReference type="Pfam" id="PF10348"/>
    </source>
</evidence>